<evidence type="ECO:0000313" key="3">
    <source>
        <dbReference type="EMBL" id="KAK4212750.1"/>
    </source>
</evidence>
<sequence length="648" mass="74483">MDSTFPLGLAPNDEPPADFFIWGAPPPPKIPSTQDGDGLSCETANFDSFYGDHGERLVLPAGQRYKGRQNHGVKSALSVTTHWDHHQDFLYIVLDIRSPHMKAAMKATVPEYSSYNIGTKHISITGSPWCLYHYRQELGEYGEELMKRDYEAGKHVYHLLSYMWETFSKEIITLGVWVDNIDSADWPALDHKHLWMLYRPGDIVYVRERRLAFVFKNMTLTSKDWKLTGSHIDFDGSEYGSRYIDITIKAYDGFKLLRELTGAPFSRLPESEQVTLRKELLARGRKFIGLHGNQYLWYDGKCKLWPSYTGTMVKSRIVIDHTSYKTHCVGPVYLKDGTPKYNTDSVQASITEDDLMMCNKDVMGYCLKDNKWAVFDIDSISNISFDTEAFDALMFPKEQKRQILSLVRVHEDERLIFDDFVKGKGRGMVFLLYGDPGTGKTLTAESISDYCKKPLLRLDASTLGTSVDSVETGLTRAFNLAEKWQALVLIDEADIYLEQRKSKNLTHNGLVSVFLRTLEYYQGILFLTTNRINSFDRAFMSRIHLPLHYPPLNHHSRRKLWYLFLKRASPESAEALLQTGAIDKFAEEILNGREIKNVREEEAKRNHHHREESVAVEDKQHELDDGDDDDDEADDFDAPLVKRRRLGL</sequence>
<dbReference type="Proteomes" id="UP001301769">
    <property type="component" value="Unassembled WGS sequence"/>
</dbReference>
<dbReference type="Pfam" id="PF00004">
    <property type="entry name" value="AAA"/>
    <property type="match status" value="1"/>
</dbReference>
<protein>
    <submittedName>
        <fullName evidence="3">P-loop containing nucleoside triphosphate hydrolase protein</fullName>
    </submittedName>
</protein>
<keyword evidence="3" id="KW-0378">Hydrolase</keyword>
<organism evidence="3 4">
    <name type="scientific">Rhypophila decipiens</name>
    <dbReference type="NCBI Taxonomy" id="261697"/>
    <lineage>
        <taxon>Eukaryota</taxon>
        <taxon>Fungi</taxon>
        <taxon>Dikarya</taxon>
        <taxon>Ascomycota</taxon>
        <taxon>Pezizomycotina</taxon>
        <taxon>Sordariomycetes</taxon>
        <taxon>Sordariomycetidae</taxon>
        <taxon>Sordariales</taxon>
        <taxon>Naviculisporaceae</taxon>
        <taxon>Rhypophila</taxon>
    </lineage>
</organism>
<feature type="domain" description="AAA+ ATPase" evidence="2">
    <location>
        <begin position="426"/>
        <end position="553"/>
    </location>
</feature>
<dbReference type="PANTHER" id="PTHR46411:SF4">
    <property type="entry name" value="AAA+ ATPASE DOMAIN-CONTAINING PROTEIN"/>
    <property type="match status" value="1"/>
</dbReference>
<dbReference type="AlphaFoldDB" id="A0AAN6Y7I2"/>
<evidence type="ECO:0000256" key="1">
    <source>
        <dbReference type="SAM" id="MobiDB-lite"/>
    </source>
</evidence>
<comment type="caution">
    <text evidence="3">The sequence shown here is derived from an EMBL/GenBank/DDBJ whole genome shotgun (WGS) entry which is preliminary data.</text>
</comment>
<dbReference type="PANTHER" id="PTHR46411">
    <property type="entry name" value="FAMILY ATPASE, PUTATIVE-RELATED"/>
    <property type="match status" value="1"/>
</dbReference>
<dbReference type="EMBL" id="MU858121">
    <property type="protein sequence ID" value="KAK4212750.1"/>
    <property type="molecule type" value="Genomic_DNA"/>
</dbReference>
<name>A0AAN6Y7I2_9PEZI</name>
<dbReference type="GO" id="GO:0016887">
    <property type="term" value="F:ATP hydrolysis activity"/>
    <property type="evidence" value="ECO:0007669"/>
    <property type="project" value="InterPro"/>
</dbReference>
<dbReference type="GO" id="GO:0005524">
    <property type="term" value="F:ATP binding"/>
    <property type="evidence" value="ECO:0007669"/>
    <property type="project" value="InterPro"/>
</dbReference>
<dbReference type="InterPro" id="IPR003959">
    <property type="entry name" value="ATPase_AAA_core"/>
</dbReference>
<dbReference type="SMART" id="SM00382">
    <property type="entry name" value="AAA"/>
    <property type="match status" value="1"/>
</dbReference>
<dbReference type="InterPro" id="IPR027417">
    <property type="entry name" value="P-loop_NTPase"/>
</dbReference>
<dbReference type="Gene3D" id="3.40.50.300">
    <property type="entry name" value="P-loop containing nucleotide triphosphate hydrolases"/>
    <property type="match status" value="1"/>
</dbReference>
<feature type="compositionally biased region" description="Acidic residues" evidence="1">
    <location>
        <begin position="624"/>
        <end position="636"/>
    </location>
</feature>
<dbReference type="SUPFAM" id="SSF52540">
    <property type="entry name" value="P-loop containing nucleoside triphosphate hydrolases"/>
    <property type="match status" value="1"/>
</dbReference>
<gene>
    <name evidence="3" type="ORF">QBC37DRAFT_473624</name>
</gene>
<accession>A0AAN6Y7I2</accession>
<dbReference type="InterPro" id="IPR003593">
    <property type="entry name" value="AAA+_ATPase"/>
</dbReference>
<evidence type="ECO:0000313" key="4">
    <source>
        <dbReference type="Proteomes" id="UP001301769"/>
    </source>
</evidence>
<proteinExistence type="predicted"/>
<dbReference type="InterPro" id="IPR054289">
    <property type="entry name" value="DUF7025"/>
</dbReference>
<reference evidence="3" key="1">
    <citation type="journal article" date="2023" name="Mol. Phylogenet. Evol.">
        <title>Genome-scale phylogeny and comparative genomics of the fungal order Sordariales.</title>
        <authorList>
            <person name="Hensen N."/>
            <person name="Bonometti L."/>
            <person name="Westerberg I."/>
            <person name="Brannstrom I.O."/>
            <person name="Guillou S."/>
            <person name="Cros-Aarteil S."/>
            <person name="Calhoun S."/>
            <person name="Haridas S."/>
            <person name="Kuo A."/>
            <person name="Mondo S."/>
            <person name="Pangilinan J."/>
            <person name="Riley R."/>
            <person name="LaButti K."/>
            <person name="Andreopoulos B."/>
            <person name="Lipzen A."/>
            <person name="Chen C."/>
            <person name="Yan M."/>
            <person name="Daum C."/>
            <person name="Ng V."/>
            <person name="Clum A."/>
            <person name="Steindorff A."/>
            <person name="Ohm R.A."/>
            <person name="Martin F."/>
            <person name="Silar P."/>
            <person name="Natvig D.O."/>
            <person name="Lalanne C."/>
            <person name="Gautier V."/>
            <person name="Ament-Velasquez S.L."/>
            <person name="Kruys A."/>
            <person name="Hutchinson M.I."/>
            <person name="Powell A.J."/>
            <person name="Barry K."/>
            <person name="Miller A.N."/>
            <person name="Grigoriev I.V."/>
            <person name="Debuchy R."/>
            <person name="Gladieux P."/>
            <person name="Hiltunen Thoren M."/>
            <person name="Johannesson H."/>
        </authorList>
    </citation>
    <scope>NUCLEOTIDE SEQUENCE</scope>
    <source>
        <strain evidence="3">PSN293</strain>
    </source>
</reference>
<keyword evidence="4" id="KW-1185">Reference proteome</keyword>
<reference evidence="3" key="2">
    <citation type="submission" date="2023-05" db="EMBL/GenBank/DDBJ databases">
        <authorList>
            <consortium name="Lawrence Berkeley National Laboratory"/>
            <person name="Steindorff A."/>
            <person name="Hensen N."/>
            <person name="Bonometti L."/>
            <person name="Westerberg I."/>
            <person name="Brannstrom I.O."/>
            <person name="Guillou S."/>
            <person name="Cros-Aarteil S."/>
            <person name="Calhoun S."/>
            <person name="Haridas S."/>
            <person name="Kuo A."/>
            <person name="Mondo S."/>
            <person name="Pangilinan J."/>
            <person name="Riley R."/>
            <person name="Labutti K."/>
            <person name="Andreopoulos B."/>
            <person name="Lipzen A."/>
            <person name="Chen C."/>
            <person name="Yanf M."/>
            <person name="Daum C."/>
            <person name="Ng V."/>
            <person name="Clum A."/>
            <person name="Ohm R."/>
            <person name="Martin F."/>
            <person name="Silar P."/>
            <person name="Natvig D."/>
            <person name="Lalanne C."/>
            <person name="Gautier V."/>
            <person name="Ament-Velasquez S.L."/>
            <person name="Kruys A."/>
            <person name="Hutchinson M.I."/>
            <person name="Powell A.J."/>
            <person name="Barry K."/>
            <person name="Miller A.N."/>
            <person name="Grigoriev I.V."/>
            <person name="Debuchy R."/>
            <person name="Gladieux P."/>
            <person name="Thoren M.H."/>
            <person name="Johannesson H."/>
        </authorList>
    </citation>
    <scope>NUCLEOTIDE SEQUENCE</scope>
    <source>
        <strain evidence="3">PSN293</strain>
    </source>
</reference>
<feature type="region of interest" description="Disordered" evidence="1">
    <location>
        <begin position="600"/>
        <end position="636"/>
    </location>
</feature>
<dbReference type="CDD" id="cd19481">
    <property type="entry name" value="RecA-like_protease"/>
    <property type="match status" value="1"/>
</dbReference>
<dbReference type="Pfam" id="PF22942">
    <property type="entry name" value="DUF7025"/>
    <property type="match status" value="1"/>
</dbReference>
<feature type="compositionally biased region" description="Basic and acidic residues" evidence="1">
    <location>
        <begin position="600"/>
        <end position="623"/>
    </location>
</feature>
<evidence type="ECO:0000259" key="2">
    <source>
        <dbReference type="SMART" id="SM00382"/>
    </source>
</evidence>